<comment type="caution">
    <text evidence="1">The sequence shown here is derived from an EMBL/GenBank/DDBJ whole genome shotgun (WGS) entry which is preliminary data.</text>
</comment>
<keyword evidence="2" id="KW-1185">Reference proteome</keyword>
<evidence type="ECO:0000313" key="2">
    <source>
        <dbReference type="Proteomes" id="UP000814033"/>
    </source>
</evidence>
<evidence type="ECO:0000313" key="1">
    <source>
        <dbReference type="EMBL" id="KAI0051306.1"/>
    </source>
</evidence>
<dbReference type="EMBL" id="MU275853">
    <property type="protein sequence ID" value="KAI0051306.1"/>
    <property type="molecule type" value="Genomic_DNA"/>
</dbReference>
<name>A0ACB8S5G1_9AGAM</name>
<accession>A0ACB8S5G1</accession>
<reference evidence="1" key="1">
    <citation type="submission" date="2021-02" db="EMBL/GenBank/DDBJ databases">
        <authorList>
            <consortium name="DOE Joint Genome Institute"/>
            <person name="Ahrendt S."/>
            <person name="Looney B.P."/>
            <person name="Miyauchi S."/>
            <person name="Morin E."/>
            <person name="Drula E."/>
            <person name="Courty P.E."/>
            <person name="Chicoki N."/>
            <person name="Fauchery L."/>
            <person name="Kohler A."/>
            <person name="Kuo A."/>
            <person name="Labutti K."/>
            <person name="Pangilinan J."/>
            <person name="Lipzen A."/>
            <person name="Riley R."/>
            <person name="Andreopoulos W."/>
            <person name="He G."/>
            <person name="Johnson J."/>
            <person name="Barry K.W."/>
            <person name="Grigoriev I.V."/>
            <person name="Nagy L."/>
            <person name="Hibbett D."/>
            <person name="Henrissat B."/>
            <person name="Matheny P.B."/>
            <person name="Labbe J."/>
            <person name="Martin F."/>
        </authorList>
    </citation>
    <scope>NUCLEOTIDE SEQUENCE</scope>
    <source>
        <strain evidence="1">FP105234-sp</strain>
    </source>
</reference>
<organism evidence="1 2">
    <name type="scientific">Auriscalpium vulgare</name>
    <dbReference type="NCBI Taxonomy" id="40419"/>
    <lineage>
        <taxon>Eukaryota</taxon>
        <taxon>Fungi</taxon>
        <taxon>Dikarya</taxon>
        <taxon>Basidiomycota</taxon>
        <taxon>Agaricomycotina</taxon>
        <taxon>Agaricomycetes</taxon>
        <taxon>Russulales</taxon>
        <taxon>Auriscalpiaceae</taxon>
        <taxon>Auriscalpium</taxon>
    </lineage>
</organism>
<gene>
    <name evidence="1" type="ORF">FA95DRAFT_312846</name>
</gene>
<protein>
    <submittedName>
        <fullName evidence="1">Uncharacterized protein</fullName>
    </submittedName>
</protein>
<proteinExistence type="predicted"/>
<reference evidence="1" key="2">
    <citation type="journal article" date="2022" name="New Phytol.">
        <title>Evolutionary transition to the ectomycorrhizal habit in the genomes of a hyperdiverse lineage of mushroom-forming fungi.</title>
        <authorList>
            <person name="Looney B."/>
            <person name="Miyauchi S."/>
            <person name="Morin E."/>
            <person name="Drula E."/>
            <person name="Courty P.E."/>
            <person name="Kohler A."/>
            <person name="Kuo A."/>
            <person name="LaButti K."/>
            <person name="Pangilinan J."/>
            <person name="Lipzen A."/>
            <person name="Riley R."/>
            <person name="Andreopoulos W."/>
            <person name="He G."/>
            <person name="Johnson J."/>
            <person name="Nolan M."/>
            <person name="Tritt A."/>
            <person name="Barry K.W."/>
            <person name="Grigoriev I.V."/>
            <person name="Nagy L.G."/>
            <person name="Hibbett D."/>
            <person name="Henrissat B."/>
            <person name="Matheny P.B."/>
            <person name="Labbe J."/>
            <person name="Martin F.M."/>
        </authorList>
    </citation>
    <scope>NUCLEOTIDE SEQUENCE</scope>
    <source>
        <strain evidence="1">FP105234-sp</strain>
    </source>
</reference>
<dbReference type="Proteomes" id="UP000814033">
    <property type="component" value="Unassembled WGS sequence"/>
</dbReference>
<sequence>MSDPQSHLFESPTSSSAPLPPGAVPLPHTAVPPTPASPTIPSAPPPHVQMYPQPQPPPPARIPVPRRSHSPHTDEQPAIILTGGQELGRTPSTVMQPRQRRASPGVIAPNGGRPRSYEGGGGYDAYGASSGNGHGNGIGAGSLAYIPEERKVSGSFQFHRMWKRRD</sequence>